<evidence type="ECO:0000313" key="4">
    <source>
        <dbReference type="Proteomes" id="UP000229897"/>
    </source>
</evidence>
<dbReference type="Pfam" id="PF00497">
    <property type="entry name" value="SBP_bac_3"/>
    <property type="match status" value="1"/>
</dbReference>
<keyword evidence="4" id="KW-1185">Reference proteome</keyword>
<proteinExistence type="predicted"/>
<dbReference type="Proteomes" id="UP000229897">
    <property type="component" value="Chromosome"/>
</dbReference>
<protein>
    <submittedName>
        <fullName evidence="3">ABC transporter substrate-binding protein</fullName>
    </submittedName>
</protein>
<dbReference type="OrthoDB" id="7354650at2"/>
<dbReference type="PROSITE" id="PS51318">
    <property type="entry name" value="TAT"/>
    <property type="match status" value="1"/>
</dbReference>
<dbReference type="KEGG" id="mass:CR152_18395"/>
<dbReference type="AlphaFoldDB" id="A0A2D2DMS5"/>
<dbReference type="SUPFAM" id="SSF53850">
    <property type="entry name" value="Periplasmic binding protein-like II"/>
    <property type="match status" value="1"/>
</dbReference>
<gene>
    <name evidence="3" type="ORF">CR152_18395</name>
</gene>
<feature type="domain" description="Solute-binding protein family 3/N-terminal" evidence="2">
    <location>
        <begin position="45"/>
        <end position="251"/>
    </location>
</feature>
<evidence type="ECO:0000259" key="2">
    <source>
        <dbReference type="Pfam" id="PF00497"/>
    </source>
</evidence>
<dbReference type="InterPro" id="IPR006311">
    <property type="entry name" value="TAT_signal"/>
</dbReference>
<dbReference type="Gene3D" id="3.40.190.10">
    <property type="entry name" value="Periplasmic binding protein-like II"/>
    <property type="match status" value="2"/>
</dbReference>
<dbReference type="PANTHER" id="PTHR35936:SF25">
    <property type="entry name" value="ABC TRANSPORTER SUBSTRATE-BINDING PROTEIN"/>
    <property type="match status" value="1"/>
</dbReference>
<accession>A0A2D2DMS5</accession>
<keyword evidence="1" id="KW-0732">Signal</keyword>
<dbReference type="EMBL" id="CP024608">
    <property type="protein sequence ID" value="ATQ76287.1"/>
    <property type="molecule type" value="Genomic_DNA"/>
</dbReference>
<evidence type="ECO:0000313" key="3">
    <source>
        <dbReference type="EMBL" id="ATQ76287.1"/>
    </source>
</evidence>
<evidence type="ECO:0000256" key="1">
    <source>
        <dbReference type="ARBA" id="ARBA00022729"/>
    </source>
</evidence>
<dbReference type="PANTHER" id="PTHR35936">
    <property type="entry name" value="MEMBRANE-BOUND LYTIC MUREIN TRANSGLYCOSYLASE F"/>
    <property type="match status" value="1"/>
</dbReference>
<organism evidence="3 4">
    <name type="scientific">Massilia violaceinigra</name>
    <dbReference type="NCBI Taxonomy" id="2045208"/>
    <lineage>
        <taxon>Bacteria</taxon>
        <taxon>Pseudomonadati</taxon>
        <taxon>Pseudomonadota</taxon>
        <taxon>Betaproteobacteria</taxon>
        <taxon>Burkholderiales</taxon>
        <taxon>Oxalobacteraceae</taxon>
        <taxon>Telluria group</taxon>
        <taxon>Massilia</taxon>
    </lineage>
</organism>
<dbReference type="InterPro" id="IPR001638">
    <property type="entry name" value="Solute-binding_3/MltF_N"/>
</dbReference>
<name>A0A2D2DMS5_9BURK</name>
<dbReference type="RefSeq" id="WP_099876905.1">
    <property type="nucleotide sequence ID" value="NZ_CP024608.1"/>
</dbReference>
<sequence length="258" mass="28493">MKRSDSPVDVARRALLLGAAAALALPAGAAPRELLVVGAHFARVYERANGEFSGMAVEIIRAIAGELGQPVHFELYPWARAQSMVAQGQADILVGPYKSPERLELFIFSERPFYQDQMVFFSRSTAPFAWDGLYASLRGKRIVIINGWAYGDEFNTALKDLSVSVTNSVESALTMLAHGRVDLFASNVRNTEPVIPLLALEGKVAAVGRTISLQRGFFAFPKRPEYDIMRARFDRAFNAYVDSGELRKLGKRLNVQVP</sequence>
<reference evidence="3" key="1">
    <citation type="submission" date="2017-10" db="EMBL/GenBank/DDBJ databases">
        <title>Massilia psychrophilum sp. nov., a novel purple-pigmented bacterium isolated from Tianshan glacier, Xinjiang Municipality, China.</title>
        <authorList>
            <person name="Wang H."/>
        </authorList>
    </citation>
    <scope>NUCLEOTIDE SEQUENCE [LARGE SCALE GENOMIC DNA]</scope>
    <source>
        <strain evidence="3">B2</strain>
    </source>
</reference>